<dbReference type="UniPathway" id="UPA00060">
    <property type="reaction ID" value="UER00142"/>
</dbReference>
<dbReference type="SUPFAM" id="SSF56042">
    <property type="entry name" value="PurM C-terminal domain-like"/>
    <property type="match status" value="1"/>
</dbReference>
<feature type="binding site" evidence="2">
    <location>
        <begin position="147"/>
        <end position="148"/>
    </location>
    <ligand>
        <name>ATP</name>
        <dbReference type="ChEBI" id="CHEBI:30616"/>
    </ligand>
</feature>
<keyword evidence="2" id="KW-0460">Magnesium</keyword>
<comment type="caution">
    <text evidence="2">Lacks conserved residue(s) required for the propagation of feature annotation.</text>
</comment>
<evidence type="ECO:0000313" key="6">
    <source>
        <dbReference type="EMBL" id="SHE87820.1"/>
    </source>
</evidence>
<feature type="binding site" evidence="2">
    <location>
        <position position="242"/>
    </location>
    <ligand>
        <name>Mg(2+)</name>
        <dbReference type="ChEBI" id="CHEBI:18420"/>
        <label>3</label>
    </ligand>
</feature>
<gene>
    <name evidence="2" type="primary">thiL</name>
    <name evidence="6" type="ORF">SAMN02745206_00965</name>
</gene>
<dbReference type="Gene3D" id="3.90.650.10">
    <property type="entry name" value="PurM-like C-terminal domain"/>
    <property type="match status" value="1"/>
</dbReference>
<comment type="function">
    <text evidence="2">Catalyzes the ATP-dependent phosphorylation of thiamine-monophosphate (TMP) to form thiamine-pyrophosphate (TPP), the active form of vitamin B1.</text>
</comment>
<feature type="binding site" evidence="2">
    <location>
        <position position="54"/>
    </location>
    <ligand>
        <name>Mg(2+)</name>
        <dbReference type="ChEBI" id="CHEBI:18420"/>
        <label>4</label>
    </ligand>
</feature>
<evidence type="ECO:0000256" key="3">
    <source>
        <dbReference type="SAM" id="MobiDB-lite"/>
    </source>
</evidence>
<protein>
    <recommendedName>
        <fullName evidence="2">Thiamine-monophosphate kinase</fullName>
        <shortName evidence="2">TMP kinase</shortName>
        <shortName evidence="2">Thiamine-phosphate kinase</shortName>
        <ecNumber evidence="2">2.7.4.16</ecNumber>
    </recommendedName>
</protein>
<evidence type="ECO:0000259" key="4">
    <source>
        <dbReference type="Pfam" id="PF00586"/>
    </source>
</evidence>
<dbReference type="SUPFAM" id="SSF55326">
    <property type="entry name" value="PurM N-terminal domain-like"/>
    <property type="match status" value="1"/>
</dbReference>
<feature type="domain" description="PurM-like C-terminal" evidence="5">
    <location>
        <begin position="178"/>
        <end position="335"/>
    </location>
</feature>
<feature type="binding site" evidence="2">
    <location>
        <position position="100"/>
    </location>
    <ligand>
        <name>Mg(2+)</name>
        <dbReference type="ChEBI" id="CHEBI:18420"/>
        <label>3</label>
    </ligand>
</feature>
<feature type="binding site" evidence="2">
    <location>
        <position position="78"/>
    </location>
    <ligand>
        <name>substrate</name>
    </ligand>
</feature>
<dbReference type="InterPro" id="IPR006283">
    <property type="entry name" value="ThiL-like"/>
</dbReference>
<dbReference type="InterPro" id="IPR036676">
    <property type="entry name" value="PurM-like_C_sf"/>
</dbReference>
<keyword evidence="1 2" id="KW-0784">Thiamine biosynthesis</keyword>
<feature type="binding site" evidence="2">
    <location>
        <position position="244"/>
    </location>
    <ligand>
        <name>ATP</name>
        <dbReference type="ChEBI" id="CHEBI:30616"/>
    </ligand>
</feature>
<keyword evidence="2" id="KW-0547">Nucleotide-binding</keyword>
<feature type="binding site" evidence="2">
    <location>
        <position position="71"/>
    </location>
    <ligand>
        <name>Mg(2+)</name>
        <dbReference type="ChEBI" id="CHEBI:18420"/>
        <label>2</label>
    </ligand>
</feature>
<dbReference type="Pfam" id="PF02769">
    <property type="entry name" value="AIRS_C"/>
    <property type="match status" value="1"/>
</dbReference>
<comment type="miscellaneous">
    <text evidence="2">Reaction mechanism of ThiL seems to utilize a direct, inline transfer of the gamma-phosphate of ATP to TMP rather than a phosphorylated enzyme intermediate.</text>
</comment>
<comment type="pathway">
    <text evidence="2">Cofactor biosynthesis; thiamine diphosphate biosynthesis; thiamine diphosphate from thiamine phosphate: step 1/1.</text>
</comment>
<dbReference type="AlphaFoldDB" id="A0A1M4X2X8"/>
<evidence type="ECO:0000259" key="5">
    <source>
        <dbReference type="Pfam" id="PF02769"/>
    </source>
</evidence>
<dbReference type="HAMAP" id="MF_02128">
    <property type="entry name" value="TMP_kinase"/>
    <property type="match status" value="1"/>
</dbReference>
<dbReference type="EMBL" id="FQVB01000008">
    <property type="protein sequence ID" value="SHE87820.1"/>
    <property type="molecule type" value="Genomic_DNA"/>
</dbReference>
<feature type="binding site" evidence="2">
    <location>
        <position position="130"/>
    </location>
    <ligand>
        <name>ATP</name>
        <dbReference type="ChEBI" id="CHEBI:30616"/>
    </ligand>
</feature>
<name>A0A1M4X2X8_9BACT</name>
<feature type="binding site" evidence="2">
    <location>
        <position position="69"/>
    </location>
    <ligand>
        <name>Mg(2+)</name>
        <dbReference type="ChEBI" id="CHEBI:18420"/>
        <label>4</label>
    </ligand>
</feature>
<dbReference type="InterPro" id="IPR016188">
    <property type="entry name" value="PurM-like_N"/>
</dbReference>
<dbReference type="GO" id="GO:0005524">
    <property type="term" value="F:ATP binding"/>
    <property type="evidence" value="ECO:0007669"/>
    <property type="project" value="UniProtKB-UniRule"/>
</dbReference>
<accession>A0A1M4X2X8</accession>
<feature type="binding site" evidence="2">
    <location>
        <position position="295"/>
    </location>
    <ligand>
        <name>substrate</name>
    </ligand>
</feature>
<dbReference type="GO" id="GO:0009228">
    <property type="term" value="P:thiamine biosynthetic process"/>
    <property type="evidence" value="ECO:0007669"/>
    <property type="project" value="UniProtKB-KW"/>
</dbReference>
<comment type="catalytic activity">
    <reaction evidence="2">
        <text>thiamine phosphate + ATP = thiamine diphosphate + ADP</text>
        <dbReference type="Rhea" id="RHEA:15913"/>
        <dbReference type="ChEBI" id="CHEBI:30616"/>
        <dbReference type="ChEBI" id="CHEBI:37575"/>
        <dbReference type="ChEBI" id="CHEBI:58937"/>
        <dbReference type="ChEBI" id="CHEBI:456216"/>
        <dbReference type="EC" id="2.7.4.16"/>
    </reaction>
</comment>
<feature type="binding site" evidence="2">
    <location>
        <position position="71"/>
    </location>
    <ligand>
        <name>Mg(2+)</name>
        <dbReference type="ChEBI" id="CHEBI:18420"/>
        <label>1</label>
    </ligand>
</feature>
<dbReference type="STRING" id="1121391.SAMN02745206_00965"/>
<evidence type="ECO:0000313" key="7">
    <source>
        <dbReference type="Proteomes" id="UP000184076"/>
    </source>
</evidence>
<evidence type="ECO:0000256" key="1">
    <source>
        <dbReference type="ARBA" id="ARBA00022977"/>
    </source>
</evidence>
<feature type="binding site" evidence="2">
    <location>
        <position position="245"/>
    </location>
    <ligand>
        <name>Mg(2+)</name>
        <dbReference type="ChEBI" id="CHEBI:18420"/>
        <label>5</label>
    </ligand>
</feature>
<sequence>MTKSGRENSGSAGSRGAPVRGTAVSQAGEFGLIERIRSLFPEPPSDVVRGIGDDVAVLRMPPGDLLLATCDCQIEGVHFLRHHILPRDLGRRAAAINLSDMAAMGGDPLWAVVSLMLPGDLPVDYVEDLYRGMGDALGEWGAFVVGGNTARHPDRLVVDVTLLGRAAPDRLITRDGARPGDVLMVTGTLGGSRAGLEWILSKVPSADEAVRDRAVRRHRTPRARVAEGKALAATGRVRAMLDVSDGLLGDLAHLCRAGRVGAVVEAAAVPVDPCCRETARAKGRDPLDWALRGGEDYELLFAVDPDGVEHVIRTLRGVSDVPCSVIGRIVSEKEGIQVVYPDGSRRNAASEGGWDHFGPRP</sequence>
<dbReference type="InterPro" id="IPR036921">
    <property type="entry name" value="PurM-like_N_sf"/>
</dbReference>
<dbReference type="PIRSF" id="PIRSF005303">
    <property type="entry name" value="Thiam_monoph_kin"/>
    <property type="match status" value="1"/>
</dbReference>
<dbReference type="EC" id="2.7.4.16" evidence="2"/>
<dbReference type="GO" id="GO:0009229">
    <property type="term" value="P:thiamine diphosphate biosynthetic process"/>
    <property type="evidence" value="ECO:0007669"/>
    <property type="project" value="UniProtKB-UniRule"/>
</dbReference>
<dbReference type="RefSeq" id="WP_178371908.1">
    <property type="nucleotide sequence ID" value="NZ_FQVB01000008.1"/>
</dbReference>
<dbReference type="InterPro" id="IPR010918">
    <property type="entry name" value="PurM-like_C_dom"/>
</dbReference>
<evidence type="ECO:0000256" key="2">
    <source>
        <dbReference type="HAMAP-Rule" id="MF_02128"/>
    </source>
</evidence>
<organism evidence="6 7">
    <name type="scientific">Desulfacinum infernum DSM 9756</name>
    <dbReference type="NCBI Taxonomy" id="1121391"/>
    <lineage>
        <taxon>Bacteria</taxon>
        <taxon>Pseudomonadati</taxon>
        <taxon>Thermodesulfobacteriota</taxon>
        <taxon>Syntrophobacteria</taxon>
        <taxon>Syntrophobacterales</taxon>
        <taxon>Syntrophobacteraceae</taxon>
        <taxon>Desulfacinum</taxon>
    </lineage>
</organism>
<feature type="binding site" evidence="2">
    <location>
        <position position="100"/>
    </location>
    <ligand>
        <name>Mg(2+)</name>
        <dbReference type="ChEBI" id="CHEBI:18420"/>
        <label>2</label>
    </ligand>
</feature>
<reference evidence="7" key="1">
    <citation type="submission" date="2016-11" db="EMBL/GenBank/DDBJ databases">
        <authorList>
            <person name="Varghese N."/>
            <person name="Submissions S."/>
        </authorList>
    </citation>
    <scope>NUCLEOTIDE SEQUENCE [LARGE SCALE GENOMIC DNA]</scope>
    <source>
        <strain evidence="7">DSM 9756</strain>
    </source>
</reference>
<feature type="binding site" evidence="2">
    <location>
        <position position="354"/>
    </location>
    <ligand>
        <name>substrate</name>
    </ligand>
</feature>
<feature type="binding site" evidence="2">
    <location>
        <position position="174"/>
    </location>
    <ligand>
        <name>ATP</name>
        <dbReference type="ChEBI" id="CHEBI:30616"/>
    </ligand>
</feature>
<dbReference type="NCBIfam" id="TIGR01379">
    <property type="entry name" value="thiL"/>
    <property type="match status" value="1"/>
</dbReference>
<keyword evidence="2" id="KW-0808">Transferase</keyword>
<dbReference type="GO" id="GO:0000287">
    <property type="term" value="F:magnesium ion binding"/>
    <property type="evidence" value="ECO:0007669"/>
    <property type="project" value="UniProtKB-UniRule"/>
</dbReference>
<feature type="region of interest" description="Disordered" evidence="3">
    <location>
        <begin position="1"/>
        <end position="21"/>
    </location>
</feature>
<comment type="similarity">
    <text evidence="2">Belongs to the thiamine-monophosphate kinase family.</text>
</comment>
<dbReference type="Proteomes" id="UP000184076">
    <property type="component" value="Unassembled WGS sequence"/>
</dbReference>
<dbReference type="PANTHER" id="PTHR30270">
    <property type="entry name" value="THIAMINE-MONOPHOSPHATE KINASE"/>
    <property type="match status" value="1"/>
</dbReference>
<dbReference type="Gene3D" id="3.30.1330.10">
    <property type="entry name" value="PurM-like, N-terminal domain"/>
    <property type="match status" value="1"/>
</dbReference>
<feature type="binding site" evidence="2">
    <location>
        <position position="54"/>
    </location>
    <ligand>
        <name>Mg(2+)</name>
        <dbReference type="ChEBI" id="CHEBI:18420"/>
        <label>3</label>
    </ligand>
</feature>
<feature type="binding site" evidence="2">
    <location>
        <position position="148"/>
    </location>
    <ligand>
        <name>Mg(2+)</name>
        <dbReference type="ChEBI" id="CHEBI:18420"/>
        <label>1</label>
    </ligand>
</feature>
<dbReference type="CDD" id="cd02194">
    <property type="entry name" value="ThiL"/>
    <property type="match status" value="1"/>
</dbReference>
<dbReference type="Pfam" id="PF00586">
    <property type="entry name" value="AIRS"/>
    <property type="match status" value="1"/>
</dbReference>
<keyword evidence="2" id="KW-0067">ATP-binding</keyword>
<feature type="binding site" evidence="2">
    <location>
        <position position="100"/>
    </location>
    <ligand>
        <name>Mg(2+)</name>
        <dbReference type="ChEBI" id="CHEBI:18420"/>
        <label>4</label>
    </ligand>
</feature>
<dbReference type="PANTHER" id="PTHR30270:SF0">
    <property type="entry name" value="THIAMINE-MONOPHOSPHATE KINASE"/>
    <property type="match status" value="1"/>
</dbReference>
<feature type="domain" description="PurM-like N-terminal" evidence="4">
    <location>
        <begin position="52"/>
        <end position="165"/>
    </location>
</feature>
<keyword evidence="7" id="KW-1185">Reference proteome</keyword>
<proteinExistence type="inferred from homology"/>
<keyword evidence="2 6" id="KW-0418">Kinase</keyword>
<dbReference type="GO" id="GO:0009030">
    <property type="term" value="F:thiamine-phosphate kinase activity"/>
    <property type="evidence" value="ECO:0007669"/>
    <property type="project" value="UniProtKB-UniRule"/>
</dbReference>
<keyword evidence="2" id="KW-0479">Metal-binding</keyword>